<dbReference type="AlphaFoldDB" id="A0ABD0QW64"/>
<accession>A0ABD0QW64</accession>
<organism evidence="1 2">
    <name type="scientific">Cirrhinus mrigala</name>
    <name type="common">Mrigala</name>
    <dbReference type="NCBI Taxonomy" id="683832"/>
    <lineage>
        <taxon>Eukaryota</taxon>
        <taxon>Metazoa</taxon>
        <taxon>Chordata</taxon>
        <taxon>Craniata</taxon>
        <taxon>Vertebrata</taxon>
        <taxon>Euteleostomi</taxon>
        <taxon>Actinopterygii</taxon>
        <taxon>Neopterygii</taxon>
        <taxon>Teleostei</taxon>
        <taxon>Ostariophysi</taxon>
        <taxon>Cypriniformes</taxon>
        <taxon>Cyprinidae</taxon>
        <taxon>Labeoninae</taxon>
        <taxon>Labeonini</taxon>
        <taxon>Cirrhinus</taxon>
    </lineage>
</organism>
<proteinExistence type="predicted"/>
<keyword evidence="2" id="KW-1185">Reference proteome</keyword>
<reference evidence="1 2" key="1">
    <citation type="submission" date="2024-05" db="EMBL/GenBank/DDBJ databases">
        <title>Genome sequencing and assembly of Indian major carp, Cirrhinus mrigala (Hamilton, 1822).</title>
        <authorList>
            <person name="Mohindra V."/>
            <person name="Chowdhury L.M."/>
            <person name="Lal K."/>
            <person name="Jena J.K."/>
        </authorList>
    </citation>
    <scope>NUCLEOTIDE SEQUENCE [LARGE SCALE GENOMIC DNA]</scope>
    <source>
        <strain evidence="1">CM1030</strain>
        <tissue evidence="1">Blood</tissue>
    </source>
</reference>
<evidence type="ECO:0000313" key="1">
    <source>
        <dbReference type="EMBL" id="KAL0190431.1"/>
    </source>
</evidence>
<protein>
    <submittedName>
        <fullName evidence="1">Uncharacterized protein</fullName>
    </submittedName>
</protein>
<feature type="non-terminal residue" evidence="1">
    <location>
        <position position="50"/>
    </location>
</feature>
<name>A0ABD0QW64_CIRMR</name>
<comment type="caution">
    <text evidence="1">The sequence shown here is derived from an EMBL/GenBank/DDBJ whole genome shotgun (WGS) entry which is preliminary data.</text>
</comment>
<gene>
    <name evidence="1" type="ORF">M9458_013129</name>
</gene>
<dbReference type="Proteomes" id="UP001529510">
    <property type="component" value="Unassembled WGS sequence"/>
</dbReference>
<sequence length="50" mass="5803">MKSPSSQLPLDSEEHMLQLMSETDQKLILLKEELQGKDLATKMKELEEEE</sequence>
<evidence type="ECO:0000313" key="2">
    <source>
        <dbReference type="Proteomes" id="UP001529510"/>
    </source>
</evidence>
<dbReference type="EMBL" id="JAMKFB020000006">
    <property type="protein sequence ID" value="KAL0190431.1"/>
    <property type="molecule type" value="Genomic_DNA"/>
</dbReference>